<accession>A0A9W7DRR9</accession>
<sequence>MIFSTNSSVPSAHHVNMAVCPSSPSKIFAAYQAGKVGGEYYVMLSISGDGGETWGEGRVAARGGGSMWDPVIYCGGDGVLSLFFGLGEVGGERGGDLMVVRSEDGGLGWGEMTLVMAQGEGVLGGGLLVSVGVGRGGWGGGAEISKRRVTMA</sequence>
<gene>
    <name evidence="1" type="ORF">TrRE_jg1394</name>
</gene>
<name>A0A9W7DRR9_9STRA</name>
<dbReference type="Proteomes" id="UP001165082">
    <property type="component" value="Unassembled WGS sequence"/>
</dbReference>
<proteinExistence type="predicted"/>
<evidence type="ECO:0000313" key="2">
    <source>
        <dbReference type="Proteomes" id="UP001165082"/>
    </source>
</evidence>
<dbReference type="CDD" id="cd15482">
    <property type="entry name" value="Sialidase_non-viral"/>
    <property type="match status" value="1"/>
</dbReference>
<dbReference type="InterPro" id="IPR036278">
    <property type="entry name" value="Sialidase_sf"/>
</dbReference>
<keyword evidence="2" id="KW-1185">Reference proteome</keyword>
<dbReference type="AlphaFoldDB" id="A0A9W7DRR9"/>
<evidence type="ECO:0008006" key="3">
    <source>
        <dbReference type="Google" id="ProtNLM"/>
    </source>
</evidence>
<comment type="caution">
    <text evidence="1">The sequence shown here is derived from an EMBL/GenBank/DDBJ whole genome shotgun (WGS) entry which is preliminary data.</text>
</comment>
<dbReference type="SUPFAM" id="SSF50939">
    <property type="entry name" value="Sialidases"/>
    <property type="match status" value="1"/>
</dbReference>
<dbReference type="OrthoDB" id="10558113at2759"/>
<dbReference type="Gene3D" id="2.120.10.10">
    <property type="match status" value="1"/>
</dbReference>
<reference evidence="1" key="1">
    <citation type="submission" date="2022-07" db="EMBL/GenBank/DDBJ databases">
        <title>Genome analysis of Parmales, a sister group of diatoms, reveals the evolutionary specialization of diatoms from phago-mixotrophs to photoautotrophs.</title>
        <authorList>
            <person name="Ban H."/>
            <person name="Sato S."/>
            <person name="Yoshikawa S."/>
            <person name="Kazumasa Y."/>
            <person name="Nakamura Y."/>
            <person name="Ichinomiya M."/>
            <person name="Saitoh K."/>
            <person name="Sato N."/>
            <person name="Blanc-Mathieu R."/>
            <person name="Endo H."/>
            <person name="Kuwata A."/>
            <person name="Ogata H."/>
        </authorList>
    </citation>
    <scope>NUCLEOTIDE SEQUENCE</scope>
</reference>
<evidence type="ECO:0000313" key="1">
    <source>
        <dbReference type="EMBL" id="GMH48373.1"/>
    </source>
</evidence>
<organism evidence="1 2">
    <name type="scientific">Triparma retinervis</name>
    <dbReference type="NCBI Taxonomy" id="2557542"/>
    <lineage>
        <taxon>Eukaryota</taxon>
        <taxon>Sar</taxon>
        <taxon>Stramenopiles</taxon>
        <taxon>Ochrophyta</taxon>
        <taxon>Bolidophyceae</taxon>
        <taxon>Parmales</taxon>
        <taxon>Triparmaceae</taxon>
        <taxon>Triparma</taxon>
    </lineage>
</organism>
<protein>
    <recommendedName>
        <fullName evidence="3">Sialidase domain-containing protein</fullName>
    </recommendedName>
</protein>
<dbReference type="EMBL" id="BRXZ01001870">
    <property type="protein sequence ID" value="GMH48373.1"/>
    <property type="molecule type" value="Genomic_DNA"/>
</dbReference>